<keyword evidence="1" id="KW-1133">Transmembrane helix</keyword>
<gene>
    <name evidence="2" type="ORF">ABNE31_10800</name>
</gene>
<dbReference type="RefSeq" id="WP_349351130.1">
    <property type="nucleotide sequence ID" value="NZ_CP157804.1"/>
</dbReference>
<keyword evidence="1" id="KW-0812">Transmembrane</keyword>
<reference evidence="2" key="1">
    <citation type="submission" date="2024-05" db="EMBL/GenBank/DDBJ databases">
        <title>Draft Genome Sequences of Flagellimonas sp. MMG031 and Marinobacter sp. MMG032 Isolated from the dinoflagellate Symbiodinium pilosum.</title>
        <authorList>
            <person name="Shikuma N.J."/>
            <person name="Farrell M.V."/>
        </authorList>
    </citation>
    <scope>NUCLEOTIDE SEQUENCE</scope>
    <source>
        <strain evidence="2">MMG031</strain>
    </source>
</reference>
<proteinExistence type="predicted"/>
<sequence length="163" mass="19043">MIYLLWSLINVFLPLYFFYLHVNFLAKGKRFFNPKYKTFQILFLVIGVTQIIVASSTEKANQNIYLKDDHANFNSSKMVHHMVEDNWTMNIHFLLEYSVQGNKYIPLKSSSFLSGFVSGYDWELLSVDGVGIEDGRGTVWYVSSNLQWKLLGLPFTVRTKYFK</sequence>
<keyword evidence="1" id="KW-0472">Membrane</keyword>
<dbReference type="EMBL" id="CP157804">
    <property type="protein sequence ID" value="XBQ22086.1"/>
    <property type="molecule type" value="Genomic_DNA"/>
</dbReference>
<evidence type="ECO:0000313" key="2">
    <source>
        <dbReference type="EMBL" id="XBQ22086.1"/>
    </source>
</evidence>
<dbReference type="AlphaFoldDB" id="A0AAU7MU27"/>
<dbReference type="KEGG" id="fld:ABNE31_10800"/>
<evidence type="ECO:0000256" key="1">
    <source>
        <dbReference type="SAM" id="Phobius"/>
    </source>
</evidence>
<protein>
    <submittedName>
        <fullName evidence="2">Uncharacterized protein</fullName>
    </submittedName>
</protein>
<feature type="transmembrane region" description="Helical" evidence="1">
    <location>
        <begin position="6"/>
        <end position="26"/>
    </location>
</feature>
<organism evidence="2">
    <name type="scientific">Flagellimonas sp. MMG031</name>
    <dbReference type="NCBI Taxonomy" id="3158549"/>
    <lineage>
        <taxon>Bacteria</taxon>
        <taxon>Pseudomonadati</taxon>
        <taxon>Bacteroidota</taxon>
        <taxon>Flavobacteriia</taxon>
        <taxon>Flavobacteriales</taxon>
        <taxon>Flavobacteriaceae</taxon>
        <taxon>Flagellimonas</taxon>
    </lineage>
</organism>
<feature type="transmembrane region" description="Helical" evidence="1">
    <location>
        <begin position="38"/>
        <end position="57"/>
    </location>
</feature>
<name>A0AAU7MU27_9FLAO</name>
<accession>A0AAU7MU27</accession>